<protein>
    <submittedName>
        <fullName evidence="1">Uncharacterized protein</fullName>
    </submittedName>
</protein>
<reference evidence="1" key="1">
    <citation type="submission" date="2021-03" db="EMBL/GenBank/DDBJ databases">
        <title>Evolutionary priming and transition to the ectomycorrhizal habit in an iconic lineage of mushroom-forming fungi: is preadaptation a requirement?</title>
        <authorList>
            <consortium name="DOE Joint Genome Institute"/>
            <person name="Looney B.P."/>
            <person name="Miyauchi S."/>
            <person name="Morin E."/>
            <person name="Drula E."/>
            <person name="Courty P.E."/>
            <person name="Chicoki N."/>
            <person name="Fauchery L."/>
            <person name="Kohler A."/>
            <person name="Kuo A."/>
            <person name="LaButti K."/>
            <person name="Pangilinan J."/>
            <person name="Lipzen A."/>
            <person name="Riley R."/>
            <person name="Andreopoulos W."/>
            <person name="He G."/>
            <person name="Johnson J."/>
            <person name="Barry K.W."/>
            <person name="Grigoriev I.V."/>
            <person name="Nagy L."/>
            <person name="Hibbett D."/>
            <person name="Henrissat B."/>
            <person name="Matheny P.B."/>
            <person name="Labbe J."/>
            <person name="Martin A.F."/>
        </authorList>
    </citation>
    <scope>NUCLEOTIDE SEQUENCE</scope>
    <source>
        <strain evidence="1">BPL698</strain>
    </source>
</reference>
<keyword evidence="2" id="KW-1185">Reference proteome</keyword>
<dbReference type="EMBL" id="JAGFNK010000052">
    <property type="protein sequence ID" value="KAI9509957.1"/>
    <property type="molecule type" value="Genomic_DNA"/>
</dbReference>
<proteinExistence type="predicted"/>
<evidence type="ECO:0000313" key="2">
    <source>
        <dbReference type="Proteomes" id="UP001207468"/>
    </source>
</evidence>
<accession>A0ACC0UGI6</accession>
<dbReference type="Proteomes" id="UP001207468">
    <property type="component" value="Unassembled WGS sequence"/>
</dbReference>
<comment type="caution">
    <text evidence="1">The sequence shown here is derived from an EMBL/GenBank/DDBJ whole genome shotgun (WGS) entry which is preliminary data.</text>
</comment>
<name>A0ACC0UGI6_9AGAM</name>
<evidence type="ECO:0000313" key="1">
    <source>
        <dbReference type="EMBL" id="KAI9509957.1"/>
    </source>
</evidence>
<organism evidence="1 2">
    <name type="scientific">Russula earlei</name>
    <dbReference type="NCBI Taxonomy" id="71964"/>
    <lineage>
        <taxon>Eukaryota</taxon>
        <taxon>Fungi</taxon>
        <taxon>Dikarya</taxon>
        <taxon>Basidiomycota</taxon>
        <taxon>Agaricomycotina</taxon>
        <taxon>Agaricomycetes</taxon>
        <taxon>Russulales</taxon>
        <taxon>Russulaceae</taxon>
        <taxon>Russula</taxon>
    </lineage>
</organism>
<sequence>MATGFSPTQGEVALVNQIFNKHDPQKFGVITGELAVNIFGGANLSATVLGQIWGIADADQQGFLTRKGVSVAVRLIGWAQKGEAISPDLVNKPGPLASIDGFSLSAEPRRAVSPSPKSPGASRLPPQLTAPDKARFTRLFNSCSPVNGLLSGEKAREVFFKSKLSIEKLSQIWSLSDTHSRGSLDVADFIVAMYLIQASMSGQLPFIPTTLPPGLYESASDQPLRSSTVTSHATGTSGSFSPSLSGNFPPNIGPGIAPQFSGKPLQPQYSGLTQSQTGPKSGPDPTRNSQASSSFPPFSAVQPQPAWGISPTEKASADRLFDSLDTQKLGYLESDVAVPFMLRSNLPEDNLALIWDLADLNTEGRLTRDGFAVAFHLIQGKLSGKEIPSTLPTSLIPPSMRAVASPTTSAFQQPPSDSLNDLLWDDSPVVSHPQSVLQPQRTGLTQSSVISASQAAPQTQGQGPFTSNKGPLDDDDDAGVRASSTTINDHSAEIGNLQNQLQSTTRSLENTKTERSTIEATVHSQAAQLSALQTQLSSAKAAYEAESGHLVSLRERLSNQSSEIQRIREELIRAESDLSAIRLEKAEVEQSLLHDKEEVRELQHKMTETGSTIEVTRVEIEKAKKEAKQQKGLLAIAKKQLAAREAERVKAAQELQEAAAEAAEATKEREIAEAEYSAVNKANGLPFSPSPPFPADSAAFAAAQPLPATPGSPSSIGGSAASKSNNPFERLAVGSRSQSPFLPFADAPVPAPAAVTSAQNEGTTDDNPFTFDQAFGGEETRPGSDVEESSTVPERNVPPFIAKDIGESRTTANEEVSEPSSDHDLFTTPPTSALDNLASANTFSTAPDALRSPPVASPSAAPSTVQPLEVHTDINSKLKELDVNDSDSSDEDSEDETPLATLAGRSAQASNSTEVKRAPVSNGHASHQTTVGAAFPPVTKIAAVTEIQSTNPFPPAPPKDSSAFPTATSPFAVSPEPPTVAALSDIDKAFGEFGGTASTTTGNSLSFDTAFDDQFDFNKADLSTSLPSSGLPATSPPQGSGFENAFIPPQSTASPGPVPAVDGLPVLPPVLESKPFSFEQAFTNLSPAAPLATAAANTAASQPPSNADATNPSFDDAFGSNSIRRDSALGTVSSQTSSIPQMTQSPVSTSAFASSSPVRTSISPRDTVSFPAPEGTPPSSPPLQMASPPKGRPSTSSSKESGKESGRSKLSIRLPFGKKRKTQESLPPSASQHLAPIVDETVGRASPAVDDDVDLVKQLRSMGFSRQQAVAALEANSYDFSRALNSLLNS</sequence>
<gene>
    <name evidence="1" type="ORF">F5148DRAFT_1183471</name>
</gene>